<sequence>MKPITINDLCITFGAVQVLHNISLDVKAGECFGLVGESGSGKSTILRCISRLNDSWTGDVRIGDSAVRDMEVSDRCRMMQMVFQDPYGSLHPRHSIRTTLEEGLRINKLDDREGRMIRAMRDVGLPVEFLDRYPHQLSGGQRQRVAIARALILEPDVLLLDEPTSALDVSVQAEVLNLLVRLQKEKGFTYLMVSHDLAVVDHMCDRFAIMQHGRVVEVLPREAITQGGATQTYAQDLIGASLEYEHAI</sequence>
<feature type="domain" description="ABC transporter" evidence="5">
    <location>
        <begin position="4"/>
        <end position="237"/>
    </location>
</feature>
<dbReference type="InterPro" id="IPR003593">
    <property type="entry name" value="AAA+_ATPase"/>
</dbReference>
<name>A0A7W6DSY2_9RHOB</name>
<comment type="similarity">
    <text evidence="1">Belongs to the ABC transporter superfamily.</text>
</comment>
<dbReference type="AlphaFoldDB" id="A0A7W6DSY2"/>
<dbReference type="EMBL" id="JACIEJ010000018">
    <property type="protein sequence ID" value="MBB3988239.1"/>
    <property type="molecule type" value="Genomic_DNA"/>
</dbReference>
<gene>
    <name evidence="6" type="ORF">GGQ68_004596</name>
</gene>
<dbReference type="InterPro" id="IPR003439">
    <property type="entry name" value="ABC_transporter-like_ATP-bd"/>
</dbReference>
<reference evidence="6 7" key="1">
    <citation type="submission" date="2020-08" db="EMBL/GenBank/DDBJ databases">
        <title>Genomic Encyclopedia of Type Strains, Phase IV (KMG-IV): sequencing the most valuable type-strain genomes for metagenomic binning, comparative biology and taxonomic classification.</title>
        <authorList>
            <person name="Goeker M."/>
        </authorList>
    </citation>
    <scope>NUCLEOTIDE SEQUENCE [LARGE SCALE GENOMIC DNA]</scope>
    <source>
        <strain evidence="6 7">DSM 102235</strain>
    </source>
</reference>
<accession>A0A7W6DSY2</accession>
<dbReference type="SMART" id="SM00382">
    <property type="entry name" value="AAA"/>
    <property type="match status" value="1"/>
</dbReference>
<keyword evidence="7" id="KW-1185">Reference proteome</keyword>
<dbReference type="PROSITE" id="PS50893">
    <property type="entry name" value="ABC_TRANSPORTER_2"/>
    <property type="match status" value="1"/>
</dbReference>
<evidence type="ECO:0000256" key="4">
    <source>
        <dbReference type="ARBA" id="ARBA00022840"/>
    </source>
</evidence>
<keyword evidence="4 6" id="KW-0067">ATP-binding</keyword>
<dbReference type="PROSITE" id="PS00211">
    <property type="entry name" value="ABC_TRANSPORTER_1"/>
    <property type="match status" value="1"/>
</dbReference>
<keyword evidence="3" id="KW-0547">Nucleotide-binding</keyword>
<dbReference type="RefSeq" id="WP_183969927.1">
    <property type="nucleotide sequence ID" value="NZ_JACIEJ010000018.1"/>
</dbReference>
<comment type="caution">
    <text evidence="6">The sequence shown here is derived from an EMBL/GenBank/DDBJ whole genome shotgun (WGS) entry which is preliminary data.</text>
</comment>
<organism evidence="6 7">
    <name type="scientific">Sagittula marina</name>
    <dbReference type="NCBI Taxonomy" id="943940"/>
    <lineage>
        <taxon>Bacteria</taxon>
        <taxon>Pseudomonadati</taxon>
        <taxon>Pseudomonadota</taxon>
        <taxon>Alphaproteobacteria</taxon>
        <taxon>Rhodobacterales</taxon>
        <taxon>Roseobacteraceae</taxon>
        <taxon>Sagittula</taxon>
    </lineage>
</organism>
<proteinExistence type="inferred from homology"/>
<dbReference type="InterPro" id="IPR027417">
    <property type="entry name" value="P-loop_NTPase"/>
</dbReference>
<dbReference type="InterPro" id="IPR017871">
    <property type="entry name" value="ABC_transporter-like_CS"/>
</dbReference>
<dbReference type="Gene3D" id="3.40.50.300">
    <property type="entry name" value="P-loop containing nucleotide triphosphate hydrolases"/>
    <property type="match status" value="1"/>
</dbReference>
<evidence type="ECO:0000313" key="6">
    <source>
        <dbReference type="EMBL" id="MBB3988239.1"/>
    </source>
</evidence>
<dbReference type="PANTHER" id="PTHR43776">
    <property type="entry name" value="TRANSPORT ATP-BINDING PROTEIN"/>
    <property type="match status" value="1"/>
</dbReference>
<dbReference type="GO" id="GO:0005524">
    <property type="term" value="F:ATP binding"/>
    <property type="evidence" value="ECO:0007669"/>
    <property type="project" value="UniProtKB-KW"/>
</dbReference>
<dbReference type="SUPFAM" id="SSF52540">
    <property type="entry name" value="P-loop containing nucleoside triphosphate hydrolases"/>
    <property type="match status" value="1"/>
</dbReference>
<dbReference type="GO" id="GO:0055085">
    <property type="term" value="P:transmembrane transport"/>
    <property type="evidence" value="ECO:0007669"/>
    <property type="project" value="UniProtKB-ARBA"/>
</dbReference>
<evidence type="ECO:0000313" key="7">
    <source>
        <dbReference type="Proteomes" id="UP000541426"/>
    </source>
</evidence>
<dbReference type="CDD" id="cd03257">
    <property type="entry name" value="ABC_NikE_OppD_transporters"/>
    <property type="match status" value="1"/>
</dbReference>
<dbReference type="PANTHER" id="PTHR43776:SF7">
    <property type="entry name" value="D,D-DIPEPTIDE TRANSPORT ATP-BINDING PROTEIN DDPF-RELATED"/>
    <property type="match status" value="1"/>
</dbReference>
<evidence type="ECO:0000256" key="1">
    <source>
        <dbReference type="ARBA" id="ARBA00005417"/>
    </source>
</evidence>
<keyword evidence="2" id="KW-0813">Transport</keyword>
<evidence type="ECO:0000256" key="2">
    <source>
        <dbReference type="ARBA" id="ARBA00022448"/>
    </source>
</evidence>
<dbReference type="Pfam" id="PF00005">
    <property type="entry name" value="ABC_tran"/>
    <property type="match status" value="1"/>
</dbReference>
<evidence type="ECO:0000256" key="3">
    <source>
        <dbReference type="ARBA" id="ARBA00022741"/>
    </source>
</evidence>
<evidence type="ECO:0000259" key="5">
    <source>
        <dbReference type="PROSITE" id="PS50893"/>
    </source>
</evidence>
<dbReference type="Proteomes" id="UP000541426">
    <property type="component" value="Unassembled WGS sequence"/>
</dbReference>
<dbReference type="InterPro" id="IPR050319">
    <property type="entry name" value="ABC_transp_ATP-bind"/>
</dbReference>
<protein>
    <submittedName>
        <fullName evidence="6">Peptide/nickel transport system ATP-binding protein</fullName>
    </submittedName>
</protein>
<dbReference type="GO" id="GO:0016887">
    <property type="term" value="F:ATP hydrolysis activity"/>
    <property type="evidence" value="ECO:0007669"/>
    <property type="project" value="InterPro"/>
</dbReference>